<dbReference type="OrthoDB" id="1437686at2"/>
<evidence type="ECO:0000259" key="1">
    <source>
        <dbReference type="Pfam" id="PF04230"/>
    </source>
</evidence>
<feature type="domain" description="Polysaccharide pyruvyl transferase" evidence="1">
    <location>
        <begin position="43"/>
        <end position="349"/>
    </location>
</feature>
<dbReference type="PANTHER" id="PTHR36836:SF1">
    <property type="entry name" value="COLANIC ACID BIOSYNTHESIS PROTEIN WCAK"/>
    <property type="match status" value="1"/>
</dbReference>
<gene>
    <name evidence="2" type="ORF">FEM33_03445</name>
</gene>
<reference evidence="2 3" key="1">
    <citation type="submission" date="2019-05" db="EMBL/GenBank/DDBJ databases">
        <authorList>
            <person name="Qu J.-H."/>
        </authorList>
    </citation>
    <scope>NUCLEOTIDE SEQUENCE [LARGE SCALE GENOMIC DNA]</scope>
    <source>
        <strain evidence="2 3">NS28</strain>
    </source>
</reference>
<dbReference type="InterPro" id="IPR007345">
    <property type="entry name" value="Polysacch_pyruvyl_Trfase"/>
</dbReference>
<protein>
    <submittedName>
        <fullName evidence="2">Polysaccharide pyruvyl transferase family protein</fullName>
    </submittedName>
</protein>
<accession>A0A5M8R1P2</accession>
<dbReference type="GO" id="GO:0016740">
    <property type="term" value="F:transferase activity"/>
    <property type="evidence" value="ECO:0007669"/>
    <property type="project" value="UniProtKB-KW"/>
</dbReference>
<proteinExistence type="predicted"/>
<evidence type="ECO:0000313" key="2">
    <source>
        <dbReference type="EMBL" id="KAA6441230.1"/>
    </source>
</evidence>
<keyword evidence="2" id="KW-0808">Transferase</keyword>
<keyword evidence="3" id="KW-1185">Reference proteome</keyword>
<dbReference type="EMBL" id="VBSN01000022">
    <property type="protein sequence ID" value="KAA6441230.1"/>
    <property type="molecule type" value="Genomic_DNA"/>
</dbReference>
<sequence length="431" mass="49276">MDRRNFLQHAGILTGALLSNSIVKMTQKTNPTLLLVSGWQDVNIGDIAHTPGLIGLIRKRLPHVNIILWKRNRSEMVEAMLEKHYPDVKVIHGEINDKLIPQSESVREAFQEADFFIHGSGPYVVAANYLQAWAAHTDKPFGIFGVTIQEIKPDLKSLLQKASFIFTRETASIKVLKENGISGEFIRFAPDATFALEIHDDNKAASFIKDNKLEARKFICVIPRLRLTPYYKMRPKNAGWSQEKIQETIALNDKYKEEDHSKVREAMITWVRKTGNKIVVCPEMTYQVDIIDELLVNPLPDDVKPFIVKHGYWLPDEAASLYREAHTVLSLECHSPIIAIANNTPAFYLRQPEDTIKGQMYYDLGLKDWTFEIMESNGQQISDQLMKVYDNYESARQTVKQTLGRVEVQYNDAFKTMVKDLPATGKENFFS</sequence>
<dbReference type="Proteomes" id="UP000323994">
    <property type="component" value="Unassembled WGS sequence"/>
</dbReference>
<evidence type="ECO:0000313" key="3">
    <source>
        <dbReference type="Proteomes" id="UP000323994"/>
    </source>
</evidence>
<dbReference type="PANTHER" id="PTHR36836">
    <property type="entry name" value="COLANIC ACID BIOSYNTHESIS PROTEIN WCAK"/>
    <property type="match status" value="1"/>
</dbReference>
<dbReference type="AlphaFoldDB" id="A0A5M8R1P2"/>
<organism evidence="2 3">
    <name type="scientific">Dyadobacter flavalbus</name>
    <dbReference type="NCBI Taxonomy" id="2579942"/>
    <lineage>
        <taxon>Bacteria</taxon>
        <taxon>Pseudomonadati</taxon>
        <taxon>Bacteroidota</taxon>
        <taxon>Cytophagia</taxon>
        <taxon>Cytophagales</taxon>
        <taxon>Spirosomataceae</taxon>
        <taxon>Dyadobacter</taxon>
    </lineage>
</organism>
<dbReference type="Pfam" id="PF04230">
    <property type="entry name" value="PS_pyruv_trans"/>
    <property type="match status" value="1"/>
</dbReference>
<name>A0A5M8R1P2_9BACT</name>
<comment type="caution">
    <text evidence="2">The sequence shown here is derived from an EMBL/GenBank/DDBJ whole genome shotgun (WGS) entry which is preliminary data.</text>
</comment>